<reference evidence="2" key="1">
    <citation type="submission" date="2020-08" db="EMBL/GenBank/DDBJ databases">
        <title>Multicomponent nature underlies the extraordinary mechanical properties of spider dragline silk.</title>
        <authorList>
            <person name="Kono N."/>
            <person name="Nakamura H."/>
            <person name="Mori M."/>
            <person name="Yoshida Y."/>
            <person name="Ohtoshi R."/>
            <person name="Malay A.D."/>
            <person name="Moran D.A.P."/>
            <person name="Tomita M."/>
            <person name="Numata K."/>
            <person name="Arakawa K."/>
        </authorList>
    </citation>
    <scope>NUCLEOTIDE SEQUENCE</scope>
</reference>
<protein>
    <recommendedName>
        <fullName evidence="4">Spider venom protein</fullName>
    </recommendedName>
</protein>
<comment type="caution">
    <text evidence="2">The sequence shown here is derived from an EMBL/GenBank/DDBJ whole genome shotgun (WGS) entry which is preliminary data.</text>
</comment>
<dbReference type="AlphaFoldDB" id="A0A8X6UQE3"/>
<evidence type="ECO:0000313" key="3">
    <source>
        <dbReference type="Proteomes" id="UP000887013"/>
    </source>
</evidence>
<organism evidence="2 3">
    <name type="scientific">Nephila pilipes</name>
    <name type="common">Giant wood spider</name>
    <name type="synonym">Nephila maculata</name>
    <dbReference type="NCBI Taxonomy" id="299642"/>
    <lineage>
        <taxon>Eukaryota</taxon>
        <taxon>Metazoa</taxon>
        <taxon>Ecdysozoa</taxon>
        <taxon>Arthropoda</taxon>
        <taxon>Chelicerata</taxon>
        <taxon>Arachnida</taxon>
        <taxon>Araneae</taxon>
        <taxon>Araneomorphae</taxon>
        <taxon>Entelegynae</taxon>
        <taxon>Araneoidea</taxon>
        <taxon>Nephilidae</taxon>
        <taxon>Nephila</taxon>
    </lineage>
</organism>
<accession>A0A8X6UQE3</accession>
<name>A0A8X6UQE3_NEPPI</name>
<feature type="signal peptide" evidence="1">
    <location>
        <begin position="1"/>
        <end position="21"/>
    </location>
</feature>
<dbReference type="Proteomes" id="UP000887013">
    <property type="component" value="Unassembled WGS sequence"/>
</dbReference>
<dbReference type="EMBL" id="BMAW01037466">
    <property type="protein sequence ID" value="GFU48495.1"/>
    <property type="molecule type" value="Genomic_DNA"/>
</dbReference>
<evidence type="ECO:0000256" key="1">
    <source>
        <dbReference type="SAM" id="SignalP"/>
    </source>
</evidence>
<proteinExistence type="predicted"/>
<dbReference type="OrthoDB" id="6416232at2759"/>
<keyword evidence="1" id="KW-0732">Signal</keyword>
<feature type="chain" id="PRO_5036484656" description="Spider venom protein" evidence="1">
    <location>
        <begin position="22"/>
        <end position="109"/>
    </location>
</feature>
<sequence length="109" mass="12234">MLALVLPQLFLWSSNSYSVKADKDESPILCPGSHYREYCPEEKPCCFYDGVNHTCQEAKNEGELCTVNSVAYSTQACFCKTGLFCIDNVCTTDKPKKTMPENSFEPSKK</sequence>
<evidence type="ECO:0008006" key="4">
    <source>
        <dbReference type="Google" id="ProtNLM"/>
    </source>
</evidence>
<keyword evidence="3" id="KW-1185">Reference proteome</keyword>
<gene>
    <name evidence="2" type="ORF">NPIL_45701</name>
</gene>
<evidence type="ECO:0000313" key="2">
    <source>
        <dbReference type="EMBL" id="GFU48495.1"/>
    </source>
</evidence>